<dbReference type="KEGG" id="gtr:GLOTRDRAFT_82487"/>
<evidence type="ECO:0000256" key="7">
    <source>
        <dbReference type="SAM" id="MobiDB-lite"/>
    </source>
</evidence>
<keyword evidence="3" id="KW-0285">Flavoprotein</keyword>
<dbReference type="EMBL" id="KB469319">
    <property type="protein sequence ID" value="EPQ50282.1"/>
    <property type="molecule type" value="Genomic_DNA"/>
</dbReference>
<feature type="binding site" evidence="6">
    <location>
        <position position="115"/>
    </location>
    <ligand>
        <name>FAD</name>
        <dbReference type="ChEBI" id="CHEBI:57692"/>
    </ligand>
</feature>
<dbReference type="HOGENOM" id="CLU_002865_6_3_1"/>
<sequence length="604" mass="64593">MLRLAALVSLSLTLVSPSFAALYNSLAELPTNKTYDFVVVGGGTGGSVVATRLTENSNTSVLVLEAGPSNRGILNATVPFYGFYITTGTEIDWNYTTTAQPGFGGRSVISRAGHVLGGSSSVNGMIWVRGSVADWNHLANVSGDPGWGWDNIYTYYKKLEQYTPPSTGKDVSGEYDPSVHGTSGPLGISMPGVTEDTDARVINTTKEFPDEFPFVLDYNNPDTPIGMGWVQNTIRDGTRASAAYAYLTDSVLARSNLDVVVNTRVTKLTGSTNGTIDTAQVTNADGSVTSLKASKEIILSAGTISDTRILLNSGIGPASQIQNLKGVELVKDIPDVGQNLADHMIMPIIWRVNSTNTIDYYAQHPEAAQAALEQWQTNKTGRFASGEPFQAGFFRLNESDPEVQSMIQKYGDPATGPDSPHIEMVALNGNPSGVSAAGGYYFALACVNLVPYSRGNVTLNPSDPLGQPLVNPNYYDHPMDIFIVSQCMRMAIKFASGSAFKGYLEDNYVGLEGVIDSNGNINEDALYANARNITVAGDHQIATNIISPKGASTGVVDPDLKVKGINGLRIVDLSIFPHTPASHTESIVYAISERASDLIKQEYA</sequence>
<feature type="active site" description="Proton donor" evidence="5">
    <location>
        <position position="539"/>
    </location>
</feature>
<evidence type="ECO:0000259" key="10">
    <source>
        <dbReference type="Pfam" id="PF05199"/>
    </source>
</evidence>
<comment type="cofactor">
    <cofactor evidence="1 6">
        <name>FAD</name>
        <dbReference type="ChEBI" id="CHEBI:57692"/>
    </cofactor>
</comment>
<dbReference type="InterPro" id="IPR000172">
    <property type="entry name" value="GMC_OxRdtase_N"/>
</dbReference>
<dbReference type="RefSeq" id="XP_007871263.1">
    <property type="nucleotide sequence ID" value="XM_007873072.1"/>
</dbReference>
<evidence type="ECO:0000259" key="9">
    <source>
        <dbReference type="Pfam" id="PF00732"/>
    </source>
</evidence>
<dbReference type="Proteomes" id="UP000030669">
    <property type="component" value="Unassembled WGS sequence"/>
</dbReference>
<feature type="chain" id="PRO_5004543739" evidence="8">
    <location>
        <begin position="21"/>
        <end position="604"/>
    </location>
</feature>
<evidence type="ECO:0000256" key="8">
    <source>
        <dbReference type="SAM" id="SignalP"/>
    </source>
</evidence>
<keyword evidence="8" id="KW-0732">Signal</keyword>
<accession>S7PSB6</accession>
<name>S7PSB6_GLOTA</name>
<evidence type="ECO:0000256" key="5">
    <source>
        <dbReference type="PIRSR" id="PIRSR000137-1"/>
    </source>
</evidence>
<evidence type="ECO:0000256" key="3">
    <source>
        <dbReference type="ARBA" id="ARBA00022630"/>
    </source>
</evidence>
<evidence type="ECO:0000256" key="6">
    <source>
        <dbReference type="PIRSR" id="PIRSR000137-2"/>
    </source>
</evidence>
<evidence type="ECO:0000313" key="12">
    <source>
        <dbReference type="Proteomes" id="UP000030669"/>
    </source>
</evidence>
<dbReference type="Gene3D" id="3.30.560.10">
    <property type="entry name" value="Glucose Oxidase, domain 3"/>
    <property type="match status" value="1"/>
</dbReference>
<dbReference type="InterPro" id="IPR036188">
    <property type="entry name" value="FAD/NAD-bd_sf"/>
</dbReference>
<dbReference type="Pfam" id="PF00732">
    <property type="entry name" value="GMC_oxred_N"/>
    <property type="match status" value="1"/>
</dbReference>
<dbReference type="Gene3D" id="3.50.50.60">
    <property type="entry name" value="FAD/NAD(P)-binding domain"/>
    <property type="match status" value="1"/>
</dbReference>
<dbReference type="PIRSF" id="PIRSF000137">
    <property type="entry name" value="Alcohol_oxidase"/>
    <property type="match status" value="1"/>
</dbReference>
<comment type="similarity">
    <text evidence="2">Belongs to the GMC oxidoreductase family.</text>
</comment>
<reference evidence="11 12" key="1">
    <citation type="journal article" date="2012" name="Science">
        <title>The Paleozoic origin of enzymatic lignin decomposition reconstructed from 31 fungal genomes.</title>
        <authorList>
            <person name="Floudas D."/>
            <person name="Binder M."/>
            <person name="Riley R."/>
            <person name="Barry K."/>
            <person name="Blanchette R.A."/>
            <person name="Henrissat B."/>
            <person name="Martinez A.T."/>
            <person name="Otillar R."/>
            <person name="Spatafora J.W."/>
            <person name="Yadav J.S."/>
            <person name="Aerts A."/>
            <person name="Benoit I."/>
            <person name="Boyd A."/>
            <person name="Carlson A."/>
            <person name="Copeland A."/>
            <person name="Coutinho P.M."/>
            <person name="de Vries R.P."/>
            <person name="Ferreira P."/>
            <person name="Findley K."/>
            <person name="Foster B."/>
            <person name="Gaskell J."/>
            <person name="Glotzer D."/>
            <person name="Gorecki P."/>
            <person name="Heitman J."/>
            <person name="Hesse C."/>
            <person name="Hori C."/>
            <person name="Igarashi K."/>
            <person name="Jurgens J.A."/>
            <person name="Kallen N."/>
            <person name="Kersten P."/>
            <person name="Kohler A."/>
            <person name="Kuees U."/>
            <person name="Kumar T.K.A."/>
            <person name="Kuo A."/>
            <person name="LaButti K."/>
            <person name="Larrondo L.F."/>
            <person name="Lindquist E."/>
            <person name="Ling A."/>
            <person name="Lombard V."/>
            <person name="Lucas S."/>
            <person name="Lundell T."/>
            <person name="Martin R."/>
            <person name="McLaughlin D.J."/>
            <person name="Morgenstern I."/>
            <person name="Morin E."/>
            <person name="Murat C."/>
            <person name="Nagy L.G."/>
            <person name="Nolan M."/>
            <person name="Ohm R.A."/>
            <person name="Patyshakuliyeva A."/>
            <person name="Rokas A."/>
            <person name="Ruiz-Duenas F.J."/>
            <person name="Sabat G."/>
            <person name="Salamov A."/>
            <person name="Samejima M."/>
            <person name="Schmutz J."/>
            <person name="Slot J.C."/>
            <person name="St John F."/>
            <person name="Stenlid J."/>
            <person name="Sun H."/>
            <person name="Sun S."/>
            <person name="Syed K."/>
            <person name="Tsang A."/>
            <person name="Wiebenga A."/>
            <person name="Young D."/>
            <person name="Pisabarro A."/>
            <person name="Eastwood D.C."/>
            <person name="Martin F."/>
            <person name="Cullen D."/>
            <person name="Grigoriev I.V."/>
            <person name="Hibbett D.S."/>
        </authorList>
    </citation>
    <scope>NUCLEOTIDE SEQUENCE [LARGE SCALE GENOMIC DNA]</scope>
    <source>
        <strain evidence="11 12">ATCC 11539</strain>
    </source>
</reference>
<dbReference type="SUPFAM" id="SSF51905">
    <property type="entry name" value="FAD/NAD(P)-binding domain"/>
    <property type="match status" value="1"/>
</dbReference>
<feature type="domain" description="Glucose-methanol-choline oxidoreductase N-terminal" evidence="9">
    <location>
        <begin position="35"/>
        <end position="344"/>
    </location>
</feature>
<dbReference type="Pfam" id="PF05199">
    <property type="entry name" value="GMC_oxred_C"/>
    <property type="match status" value="1"/>
</dbReference>
<dbReference type="SUPFAM" id="SSF54373">
    <property type="entry name" value="FAD-linked reductases, C-terminal domain"/>
    <property type="match status" value="1"/>
</dbReference>
<evidence type="ECO:0000313" key="11">
    <source>
        <dbReference type="EMBL" id="EPQ50282.1"/>
    </source>
</evidence>
<dbReference type="AlphaFoldDB" id="S7PSB6"/>
<feature type="binding site" evidence="6">
    <location>
        <position position="265"/>
    </location>
    <ligand>
        <name>FAD</name>
        <dbReference type="ChEBI" id="CHEBI:57692"/>
    </ligand>
</feature>
<dbReference type="PANTHER" id="PTHR11552">
    <property type="entry name" value="GLUCOSE-METHANOL-CHOLINE GMC OXIDOREDUCTASE"/>
    <property type="match status" value="1"/>
</dbReference>
<protein>
    <submittedName>
        <fullName evidence="11">Alcohol oxidase</fullName>
    </submittedName>
</protein>
<evidence type="ECO:0000256" key="1">
    <source>
        <dbReference type="ARBA" id="ARBA00001974"/>
    </source>
</evidence>
<feature type="region of interest" description="Disordered" evidence="7">
    <location>
        <begin position="166"/>
        <end position="192"/>
    </location>
</feature>
<keyword evidence="4 6" id="KW-0274">FAD</keyword>
<dbReference type="OrthoDB" id="269227at2759"/>
<dbReference type="eggNOG" id="KOG1238">
    <property type="taxonomic scope" value="Eukaryota"/>
</dbReference>
<feature type="signal peptide" evidence="8">
    <location>
        <begin position="1"/>
        <end position="20"/>
    </location>
</feature>
<dbReference type="GeneID" id="19309177"/>
<evidence type="ECO:0000256" key="4">
    <source>
        <dbReference type="ARBA" id="ARBA00022827"/>
    </source>
</evidence>
<dbReference type="InterPro" id="IPR012132">
    <property type="entry name" value="GMC_OxRdtase"/>
</dbReference>
<feature type="active site" description="Proton acceptor" evidence="5">
    <location>
        <position position="583"/>
    </location>
</feature>
<feature type="domain" description="Glucose-methanol-choline oxidoreductase C-terminal" evidence="10">
    <location>
        <begin position="451"/>
        <end position="591"/>
    </location>
</feature>
<dbReference type="GO" id="GO:0016614">
    <property type="term" value="F:oxidoreductase activity, acting on CH-OH group of donors"/>
    <property type="evidence" value="ECO:0007669"/>
    <property type="project" value="InterPro"/>
</dbReference>
<dbReference type="GO" id="GO:0050660">
    <property type="term" value="F:flavin adenine dinucleotide binding"/>
    <property type="evidence" value="ECO:0007669"/>
    <property type="project" value="InterPro"/>
</dbReference>
<gene>
    <name evidence="11" type="ORF">GLOTRDRAFT_82487</name>
</gene>
<keyword evidence="12" id="KW-1185">Reference proteome</keyword>
<dbReference type="PANTHER" id="PTHR11552:SF147">
    <property type="entry name" value="CHOLINE DEHYDROGENASE, MITOCHONDRIAL"/>
    <property type="match status" value="1"/>
</dbReference>
<organism evidence="11 12">
    <name type="scientific">Gloeophyllum trabeum (strain ATCC 11539 / FP-39264 / Madison 617)</name>
    <name type="common">Brown rot fungus</name>
    <dbReference type="NCBI Taxonomy" id="670483"/>
    <lineage>
        <taxon>Eukaryota</taxon>
        <taxon>Fungi</taxon>
        <taxon>Dikarya</taxon>
        <taxon>Basidiomycota</taxon>
        <taxon>Agaricomycotina</taxon>
        <taxon>Agaricomycetes</taxon>
        <taxon>Gloeophyllales</taxon>
        <taxon>Gloeophyllaceae</taxon>
        <taxon>Gloeophyllum</taxon>
    </lineage>
</organism>
<dbReference type="OMA" id="QWQESHT"/>
<evidence type="ECO:0000256" key="2">
    <source>
        <dbReference type="ARBA" id="ARBA00010790"/>
    </source>
</evidence>
<dbReference type="InterPro" id="IPR007867">
    <property type="entry name" value="GMC_OxRtase_C"/>
</dbReference>
<proteinExistence type="inferred from homology"/>